<reference evidence="1 2" key="1">
    <citation type="journal article" date="2024" name="Nat. Commun.">
        <title>Phylogenomics reveals the evolutionary origins of lichenization in chlorophyte algae.</title>
        <authorList>
            <person name="Puginier C."/>
            <person name="Libourel C."/>
            <person name="Otte J."/>
            <person name="Skaloud P."/>
            <person name="Haon M."/>
            <person name="Grisel S."/>
            <person name="Petersen M."/>
            <person name="Berrin J.G."/>
            <person name="Delaux P.M."/>
            <person name="Dal Grande F."/>
            <person name="Keller J."/>
        </authorList>
    </citation>
    <scope>NUCLEOTIDE SEQUENCE [LARGE SCALE GENOMIC DNA]</scope>
    <source>
        <strain evidence="1 2">SAG 2036</strain>
    </source>
</reference>
<name>A0AAW1PWN9_9CHLO</name>
<sequence>MDWKRKRRFKRLFGSKKCQKTASEDVCSIQHIPWAAPTLCQPPLCQAEPTAAERLAARSSSLSVVLRLQLELVRLAECAHFAADTHEDLPYLRLQPISAQAFVNLHSDTLQAAMGEKVNGSRAHGC</sequence>
<dbReference type="EMBL" id="JALJOQ010000007">
    <property type="protein sequence ID" value="KAK9812427.1"/>
    <property type="molecule type" value="Genomic_DNA"/>
</dbReference>
<evidence type="ECO:0000313" key="2">
    <source>
        <dbReference type="Proteomes" id="UP001465755"/>
    </source>
</evidence>
<proteinExistence type="predicted"/>
<evidence type="ECO:0000313" key="1">
    <source>
        <dbReference type="EMBL" id="KAK9812427.1"/>
    </source>
</evidence>
<organism evidence="1 2">
    <name type="scientific">Symbiochloris irregularis</name>
    <dbReference type="NCBI Taxonomy" id="706552"/>
    <lineage>
        <taxon>Eukaryota</taxon>
        <taxon>Viridiplantae</taxon>
        <taxon>Chlorophyta</taxon>
        <taxon>core chlorophytes</taxon>
        <taxon>Trebouxiophyceae</taxon>
        <taxon>Trebouxiales</taxon>
        <taxon>Trebouxiaceae</taxon>
        <taxon>Symbiochloris</taxon>
    </lineage>
</organism>
<accession>A0AAW1PWN9</accession>
<gene>
    <name evidence="1" type="ORF">WJX73_010034</name>
</gene>
<protein>
    <submittedName>
        <fullName evidence="1">Uncharacterized protein</fullName>
    </submittedName>
</protein>
<dbReference type="AlphaFoldDB" id="A0AAW1PWN9"/>
<comment type="caution">
    <text evidence="1">The sequence shown here is derived from an EMBL/GenBank/DDBJ whole genome shotgun (WGS) entry which is preliminary data.</text>
</comment>
<keyword evidence="2" id="KW-1185">Reference proteome</keyword>
<dbReference type="Proteomes" id="UP001465755">
    <property type="component" value="Unassembled WGS sequence"/>
</dbReference>